<evidence type="ECO:0000256" key="8">
    <source>
        <dbReference type="ARBA" id="ARBA00023315"/>
    </source>
</evidence>
<dbReference type="InterPro" id="IPR049900">
    <property type="entry name" value="PKS_mFAS_DH"/>
</dbReference>
<dbReference type="Pfam" id="PF00107">
    <property type="entry name" value="ADH_zinc_N"/>
    <property type="match status" value="1"/>
</dbReference>
<dbReference type="Pfam" id="PF16197">
    <property type="entry name" value="KAsynt_C_assoc"/>
    <property type="match status" value="1"/>
</dbReference>
<dbReference type="FunFam" id="3.40.50.720:FF:000209">
    <property type="entry name" value="Polyketide synthase Pks12"/>
    <property type="match status" value="1"/>
</dbReference>
<dbReference type="InterPro" id="IPR014030">
    <property type="entry name" value="Ketoacyl_synth_N"/>
</dbReference>
<dbReference type="PROSITE" id="PS52019">
    <property type="entry name" value="PKS_MFAS_DH"/>
    <property type="match status" value="1"/>
</dbReference>
<feature type="active site" description="Proton acceptor; for dehydratase activity" evidence="9">
    <location>
        <position position="1047"/>
    </location>
</feature>
<dbReference type="InterPro" id="IPR029063">
    <property type="entry name" value="SAM-dependent_MTases_sf"/>
</dbReference>
<dbReference type="InterPro" id="IPR013968">
    <property type="entry name" value="PKS_KR"/>
</dbReference>
<dbReference type="InterPro" id="IPR020843">
    <property type="entry name" value="ER"/>
</dbReference>
<evidence type="ECO:0000259" key="12">
    <source>
        <dbReference type="PROSITE" id="PS52004"/>
    </source>
</evidence>
<feature type="region of interest" description="C-terminal hotdog fold" evidence="9">
    <location>
        <begin position="1176"/>
        <end position="1330"/>
    </location>
</feature>
<dbReference type="InterPro" id="IPR049551">
    <property type="entry name" value="PKS_DH_C"/>
</dbReference>
<dbReference type="SUPFAM" id="SSF53335">
    <property type="entry name" value="S-adenosyl-L-methionine-dependent methyltransferases"/>
    <property type="match status" value="1"/>
</dbReference>
<dbReference type="PANTHER" id="PTHR43775">
    <property type="entry name" value="FATTY ACID SYNTHASE"/>
    <property type="match status" value="1"/>
</dbReference>
<dbReference type="Pfam" id="PF00109">
    <property type="entry name" value="ketoacyl-synt"/>
    <property type="match status" value="1"/>
</dbReference>
<feature type="region of interest" description="Disordered" evidence="10">
    <location>
        <begin position="2508"/>
        <end position="2527"/>
    </location>
</feature>
<dbReference type="GO" id="GO:0004315">
    <property type="term" value="F:3-oxoacyl-[acyl-carrier-protein] synthase activity"/>
    <property type="evidence" value="ECO:0007669"/>
    <property type="project" value="InterPro"/>
</dbReference>
<evidence type="ECO:0000259" key="11">
    <source>
        <dbReference type="PROSITE" id="PS50075"/>
    </source>
</evidence>
<dbReference type="SMART" id="SM00825">
    <property type="entry name" value="PKS_KS"/>
    <property type="match status" value="1"/>
</dbReference>
<dbReference type="InterPro" id="IPR014031">
    <property type="entry name" value="Ketoacyl_synth_C"/>
</dbReference>
<feature type="compositionally biased region" description="Polar residues" evidence="10">
    <location>
        <begin position="488"/>
        <end position="504"/>
    </location>
</feature>
<feature type="domain" description="Ketosynthase family 3 (KS3)" evidence="12">
    <location>
        <begin position="13"/>
        <end position="438"/>
    </location>
</feature>
<dbReference type="InterPro" id="IPR001227">
    <property type="entry name" value="Ac_transferase_dom_sf"/>
</dbReference>
<dbReference type="InterPro" id="IPR016036">
    <property type="entry name" value="Malonyl_transacylase_ACP-bd"/>
</dbReference>
<name>A0A9W4NTG4_9EURO</name>
<keyword evidence="6" id="KW-0560">Oxidoreductase</keyword>
<dbReference type="GO" id="GO:0016491">
    <property type="term" value="F:oxidoreductase activity"/>
    <property type="evidence" value="ECO:0007669"/>
    <property type="project" value="UniProtKB-KW"/>
</dbReference>
<dbReference type="SUPFAM" id="SSF51735">
    <property type="entry name" value="NAD(P)-binding Rossmann-fold domains"/>
    <property type="match status" value="2"/>
</dbReference>
<dbReference type="SUPFAM" id="SSF53901">
    <property type="entry name" value="Thiolase-like"/>
    <property type="match status" value="1"/>
</dbReference>
<dbReference type="InterPro" id="IPR011032">
    <property type="entry name" value="GroES-like_sf"/>
</dbReference>
<evidence type="ECO:0008006" key="16">
    <source>
        <dbReference type="Google" id="ProtNLM"/>
    </source>
</evidence>
<dbReference type="SUPFAM" id="SSF50129">
    <property type="entry name" value="GroES-like"/>
    <property type="match status" value="1"/>
</dbReference>
<comment type="caution">
    <text evidence="14">The sequence shown here is derived from an EMBL/GenBank/DDBJ whole genome shotgun (WGS) entry which is preliminary data.</text>
</comment>
<feature type="region of interest" description="N-terminal hotdog fold" evidence="9">
    <location>
        <begin position="1015"/>
        <end position="1146"/>
    </location>
</feature>
<dbReference type="PROSITE" id="PS52004">
    <property type="entry name" value="KS3_2"/>
    <property type="match status" value="1"/>
</dbReference>
<proteinExistence type="predicted"/>
<evidence type="ECO:0000256" key="5">
    <source>
        <dbReference type="ARBA" id="ARBA00022857"/>
    </source>
</evidence>
<dbReference type="GO" id="GO:0006633">
    <property type="term" value="P:fatty acid biosynthetic process"/>
    <property type="evidence" value="ECO:0007669"/>
    <property type="project" value="InterPro"/>
</dbReference>
<reference evidence="14" key="1">
    <citation type="submission" date="2021-07" db="EMBL/GenBank/DDBJ databases">
        <authorList>
            <person name="Branca A.L. A."/>
        </authorList>
    </citation>
    <scope>NUCLEOTIDE SEQUENCE</scope>
</reference>
<gene>
    <name evidence="14" type="ORF">PSALAMII_LOCUS9549</name>
</gene>
<evidence type="ECO:0000259" key="13">
    <source>
        <dbReference type="PROSITE" id="PS52019"/>
    </source>
</evidence>
<dbReference type="InterPro" id="IPR042104">
    <property type="entry name" value="PKS_dehydratase_sf"/>
</dbReference>
<dbReference type="Pfam" id="PF00698">
    <property type="entry name" value="Acyl_transf_1"/>
    <property type="match status" value="1"/>
</dbReference>
<dbReference type="Gene3D" id="3.30.70.3290">
    <property type="match status" value="1"/>
</dbReference>
<keyword evidence="8" id="KW-0012">Acyltransferase</keyword>
<dbReference type="SMART" id="SM00829">
    <property type="entry name" value="PKS_ER"/>
    <property type="match status" value="1"/>
</dbReference>
<dbReference type="InterPro" id="IPR036291">
    <property type="entry name" value="NAD(P)-bd_dom_sf"/>
</dbReference>
<keyword evidence="2" id="KW-0597">Phosphoprotein</keyword>
<dbReference type="Gene3D" id="3.40.47.10">
    <property type="match status" value="1"/>
</dbReference>
<dbReference type="Pfam" id="PF08240">
    <property type="entry name" value="ADH_N"/>
    <property type="match status" value="1"/>
</dbReference>
<dbReference type="InterPro" id="IPR020807">
    <property type="entry name" value="PKS_DH"/>
</dbReference>
<feature type="domain" description="PKS/mFAS DH" evidence="13">
    <location>
        <begin position="1015"/>
        <end position="1330"/>
    </location>
</feature>
<feature type="domain" description="Carrier" evidence="11">
    <location>
        <begin position="2534"/>
        <end position="2611"/>
    </location>
</feature>
<organism evidence="14 15">
    <name type="scientific">Penicillium salamii</name>
    <dbReference type="NCBI Taxonomy" id="1612424"/>
    <lineage>
        <taxon>Eukaryota</taxon>
        <taxon>Fungi</taxon>
        <taxon>Dikarya</taxon>
        <taxon>Ascomycota</taxon>
        <taxon>Pezizomycotina</taxon>
        <taxon>Eurotiomycetes</taxon>
        <taxon>Eurotiomycetidae</taxon>
        <taxon>Eurotiales</taxon>
        <taxon>Aspergillaceae</taxon>
        <taxon>Penicillium</taxon>
    </lineage>
</organism>
<dbReference type="Pfam" id="PF08659">
    <property type="entry name" value="KR"/>
    <property type="match status" value="1"/>
</dbReference>
<dbReference type="CDD" id="cd00833">
    <property type="entry name" value="PKS"/>
    <property type="match status" value="1"/>
</dbReference>
<dbReference type="Pfam" id="PF21089">
    <property type="entry name" value="PKS_DH_N"/>
    <property type="match status" value="1"/>
</dbReference>
<dbReference type="Gene3D" id="3.10.129.110">
    <property type="entry name" value="Polyketide synthase dehydratase"/>
    <property type="match status" value="1"/>
</dbReference>
<dbReference type="Gene3D" id="3.40.366.10">
    <property type="entry name" value="Malonyl-Coenzyme A Acyl Carrier Protein, domain 2"/>
    <property type="match status" value="1"/>
</dbReference>
<dbReference type="InterPro" id="IPR014043">
    <property type="entry name" value="Acyl_transferase_dom"/>
</dbReference>
<dbReference type="InterPro" id="IPR013154">
    <property type="entry name" value="ADH-like_N"/>
</dbReference>
<dbReference type="InterPro" id="IPR056501">
    <property type="entry name" value="NAD-bd_HRPKS_sdrA"/>
</dbReference>
<sequence>MPHTTNQDAQKGIEPLAIVGLALRYPGDANTSDEFWKLMMDRRCASTKVPSDRLNVDAHHHPDTSRHDSLSVNGGHFISGDISAFDSAFFSIPPAEAEGMDPQQRIMLETTYQAFENAGISLEKASGSQTCVFTGCSSNDYATLYSKDPQNGGKYSAYGQAMNMTANRLSWFYNLKGPSLNVDTACSSGLVALDAACQSIWSGVSTSGLVVGANLIFAREFSNALDNLGVLSPDNRCFTFDERANGYGRGEGVGAVVIKPVKDAIRDGDTIRAVVRSTRSNQDGRTPGITQPDREAQRVLIEDSYLQAGLDPATTRYFEAHGTGTSTGDPIEMRAIGTVFKQHRSPEHPLYVGSVKSNIGHQESGSGIAALIKVILSLEKGVIPPVSDNFHSVNPAIDVEYYNLKVVSSPVIWPTGLRRASINSFGFGGTNSHVILDDALHFLESQALTANHTSCAHPSLEQQPTNGFATNGSLVVSAHTNGIHTNGTHVNGTHVNGSHANGSHPNGEKPDYRSFLNADNHNRIITWSASDDAGIERLAQVWKDYFNHVSVAAKGSETYINDLAHTLNQRRSHLPWMTYALVDTNTKFDGIVESWKAPVRRQESHNMAYVFSGQGAQWAAMGCELLSRYQVYRQNLVEAGQYLRSLGCEWDLLDELQKSEEKSLVNDPTLAQPLCTAIQIALVDLLSSFGIEPSTVIGHSSGEIAAAYCAHSISREYAWRLAYFRGLWAANLATSSSMDGAMMAVALSAEQVQSFLDRLNDEGKQQRVSVACVNSPRSVTLSGERSQINKLHSMFQEQEIMAKVLPIPVAYHSFQMEEIAIAYRESVGDDAKRPLLSPEYHSPQMISSVDGEWVDGERLSRAEYWVSNLLSTVQFLNAFKKLSAAHPGPLTKKLDGSHRKRIVIDTIVEIGPHAAMRGPSRDILREAGRNMQVQYLSALMRNTCGVQTLLQTMAQLRCMGFPVNLCIVNSKPSKATKKQPKVLTDVPSYQFNKSKSYWREGTISKSFRFRRFGRHELLGWPDYDWNPLLPKWNNVLQPSDPVWVKDHQLNNTILLPGAAMLAMSMEAMKQLQTVDKEISGFNFKNVSFMSALVVPATNTGVETRFCMRPQRDDESDNAWYEFTLYSSNGSWVKNCTGNIQAVVGKPHESASHATESTSLETTAALDELHEMKDHATTVLNPADFYESLKRSKLQFGPSFEVIESVATNQVDRSIMEIKTYRSGSPARWNEAYTIHPTTLDGLMQSTQLLRSQAGHRRIPASIPIRLDRAWISNTGLNASSTPSIKVGTKLRHEGRQESTFNITGVGHATEEVLMRVEGVTFKAIDFQHSTHDESSPQSSKCHRIEWKPDLDLMNETSILKLFKDSVSETTGLGCHYLNMELMITGFISRAESALLERRKENDALAQVQPYMDWMKRHVELNQIGKSPFSSEYWQERIRGEDEFLELCTSVEEASQQGKMLANIGRSLVKYSRGEGEGQLSHIVDVEQVEGSYEQLFENAPGALRWRAYMETLSHKHPEMRILEVDGSAGSASHLLMNTLAPRRPGGHIIPRFAHFEIANSDQGRLSALQMRLGDSSPRVSFKQLDVGGNLGSEVLEDNKYDLVVICLVWINSSHVRGKLVIIDMVNPEAGRSAFVNGLDESWWINSEDYRSGGHCIGESKWNELLRQSGFSGSDLVFRDHDDLACHEVSIIVSTSVPGSSVDVDHINPPVAILLDPTQPSQQGLAQELDSEPQRTFAHSVELWSIKEALPTPIPKDLICVVLLEFKNPLLADMDENLFQKLQYLAGGCRKVLWVSSNGGTKESPFNRVVDGLFRVLNSEDSRSTFTTLSIENAAFQVNHITRVLKAMDSYPNPETEYVERSGLLQIPRLVEAPRLSNAVSRLRSSKYPARLNWNSTPPLKLAVGSGGTLDGLQFIEDMDRSSPLPADMLEIKVRAVGANFRDVLVMLGRMDQTTLGFECAGIVTRVGKNCTDFQIGDQVVGCNHDSYRTYARLHQAAAIRIPSGISFSHAAAIPTNFVTAWHSLVCIANVQPNETVLIHSGAGGTGQAAIQVAQYLGAKVIATVGNEEKKKFLIDRYEIPESHIFSSRNTDFAAGIRRLTKGQGVDTVLNSLSGEGLLASWESIAPYGRFLEIGKRDILAHGQLDMYHFARNVTFSAVDLALVVQERPQLIGKALRALMPLFSTGTLRVSGPLRVHGIDELETGFRTLQGGQSSGKIVFEMCGHELVDTMITPQSSHSFDPNATYIIAGGLGGLGKSIVRWMVGTGARNLLLLSRSGAQSRDSQAFMRELARNDVTALAPPCDITNRSMLEAVLGDVSYSMPPIKGFIQATVVLQDAMFQQMTHSQWVQATTPKIAGTWNMHQLLPSGLDFFIMLSSISSIMGNRGQANYAAANGFMDALAHHRMAHGENSTSLNLGFFLSTGLVAQSTSLKDRYTSKLPFDPVTEVELHALLSLHCDPCTPRSNENGCQTIFGITTPKDVYKSSPDAIYWLEKPAFRHIIAVEHAEGAGGGSPEQHNHSQAGKSLSSADSVETAGALLTGLLVSKLSKTLGVPEEEIHGERPLHSYGVDSLVAVELRNWFFKEFDADVAIFDMLGGTTIAAVGHLAAGKVFAKRQN</sequence>
<evidence type="ECO:0000256" key="1">
    <source>
        <dbReference type="ARBA" id="ARBA00022450"/>
    </source>
</evidence>
<dbReference type="GO" id="GO:0004312">
    <property type="term" value="F:fatty acid synthase activity"/>
    <property type="evidence" value="ECO:0007669"/>
    <property type="project" value="TreeGrafter"/>
</dbReference>
<dbReference type="InterPro" id="IPR016035">
    <property type="entry name" value="Acyl_Trfase/lysoPLipase"/>
</dbReference>
<dbReference type="GO" id="GO:0031177">
    <property type="term" value="F:phosphopantetheine binding"/>
    <property type="evidence" value="ECO:0007669"/>
    <property type="project" value="InterPro"/>
</dbReference>
<evidence type="ECO:0000256" key="9">
    <source>
        <dbReference type="PROSITE-ProRule" id="PRU01363"/>
    </source>
</evidence>
<evidence type="ECO:0000256" key="6">
    <source>
        <dbReference type="ARBA" id="ARBA00023002"/>
    </source>
</evidence>
<dbReference type="InterPro" id="IPR018201">
    <property type="entry name" value="Ketoacyl_synth_AS"/>
</dbReference>
<dbReference type="InterPro" id="IPR032821">
    <property type="entry name" value="PKS_assoc"/>
</dbReference>
<dbReference type="Pfam" id="PF02801">
    <property type="entry name" value="Ketoacyl-synt_C"/>
    <property type="match status" value="1"/>
</dbReference>
<dbReference type="Pfam" id="PF23114">
    <property type="entry name" value="NAD-bd_HRPKS_sdrA"/>
    <property type="match status" value="1"/>
</dbReference>
<dbReference type="Gene3D" id="1.10.1200.10">
    <property type="entry name" value="ACP-like"/>
    <property type="match status" value="1"/>
</dbReference>
<dbReference type="PANTHER" id="PTHR43775:SF29">
    <property type="entry name" value="ASPERFURANONE POLYKETIDE SYNTHASE AFOG-RELATED"/>
    <property type="match status" value="1"/>
</dbReference>
<dbReference type="InterPro" id="IPR049552">
    <property type="entry name" value="PKS_DH_N"/>
</dbReference>
<dbReference type="InterPro" id="IPR009081">
    <property type="entry name" value="PP-bd_ACP"/>
</dbReference>
<evidence type="ECO:0000256" key="3">
    <source>
        <dbReference type="ARBA" id="ARBA00022603"/>
    </source>
</evidence>
<keyword evidence="1" id="KW-0596">Phosphopantetheine</keyword>
<keyword evidence="3" id="KW-0489">Methyltransferase</keyword>
<dbReference type="SUPFAM" id="SSF55048">
    <property type="entry name" value="Probable ACP-binding domain of malonyl-CoA ACP transacylase"/>
    <property type="match status" value="1"/>
</dbReference>
<dbReference type="InterPro" id="IPR006162">
    <property type="entry name" value="Ppantetheine_attach_site"/>
</dbReference>
<keyword evidence="5" id="KW-0521">NADP</keyword>
<dbReference type="GO" id="GO:0030639">
    <property type="term" value="P:polyketide biosynthetic process"/>
    <property type="evidence" value="ECO:0007669"/>
    <property type="project" value="UniProtKB-ARBA"/>
</dbReference>
<dbReference type="Proteomes" id="UP001152646">
    <property type="component" value="Unassembled WGS sequence"/>
</dbReference>
<dbReference type="InterPro" id="IPR036736">
    <property type="entry name" value="ACP-like_sf"/>
</dbReference>
<feature type="active site" description="Proton donor; for dehydratase activity" evidence="9">
    <location>
        <position position="1240"/>
    </location>
</feature>
<dbReference type="InterPro" id="IPR016039">
    <property type="entry name" value="Thiolase-like"/>
</dbReference>
<accession>A0A9W4NTG4</accession>
<dbReference type="GO" id="GO:0008168">
    <property type="term" value="F:methyltransferase activity"/>
    <property type="evidence" value="ECO:0007669"/>
    <property type="project" value="UniProtKB-KW"/>
</dbReference>
<dbReference type="CDD" id="cd05195">
    <property type="entry name" value="enoyl_red"/>
    <property type="match status" value="1"/>
</dbReference>
<dbReference type="PROSITE" id="PS00012">
    <property type="entry name" value="PHOSPHOPANTETHEINE"/>
    <property type="match status" value="1"/>
</dbReference>
<dbReference type="InterPro" id="IPR013149">
    <property type="entry name" value="ADH-like_C"/>
</dbReference>
<dbReference type="GO" id="GO:1901336">
    <property type="term" value="P:lactone biosynthetic process"/>
    <property type="evidence" value="ECO:0007669"/>
    <property type="project" value="UniProtKB-ARBA"/>
</dbReference>
<dbReference type="GO" id="GO:0032259">
    <property type="term" value="P:methylation"/>
    <property type="evidence" value="ECO:0007669"/>
    <property type="project" value="UniProtKB-KW"/>
</dbReference>
<dbReference type="SUPFAM" id="SSF52151">
    <property type="entry name" value="FabD/lysophospholipase-like"/>
    <property type="match status" value="1"/>
</dbReference>
<evidence type="ECO:0000256" key="10">
    <source>
        <dbReference type="SAM" id="MobiDB-lite"/>
    </source>
</evidence>
<evidence type="ECO:0000256" key="7">
    <source>
        <dbReference type="ARBA" id="ARBA00023268"/>
    </source>
</evidence>
<evidence type="ECO:0000256" key="2">
    <source>
        <dbReference type="ARBA" id="ARBA00022553"/>
    </source>
</evidence>
<dbReference type="PROSITE" id="PS00606">
    <property type="entry name" value="KS3_1"/>
    <property type="match status" value="1"/>
</dbReference>
<dbReference type="InterPro" id="IPR020806">
    <property type="entry name" value="PKS_PP-bd"/>
</dbReference>
<dbReference type="PROSITE" id="PS50075">
    <property type="entry name" value="CARRIER"/>
    <property type="match status" value="1"/>
</dbReference>
<dbReference type="SMART" id="SM00827">
    <property type="entry name" value="PKS_AT"/>
    <property type="match status" value="1"/>
</dbReference>
<dbReference type="InterPro" id="IPR020841">
    <property type="entry name" value="PKS_Beta-ketoAc_synthase_dom"/>
</dbReference>
<dbReference type="EMBL" id="CAJVPA010000228">
    <property type="protein sequence ID" value="CAG8414568.1"/>
    <property type="molecule type" value="Genomic_DNA"/>
</dbReference>
<dbReference type="SMART" id="SM00826">
    <property type="entry name" value="PKS_DH"/>
    <property type="match status" value="1"/>
</dbReference>
<dbReference type="InterPro" id="IPR050091">
    <property type="entry name" value="PKS_NRPS_Biosynth_Enz"/>
</dbReference>
<dbReference type="InterPro" id="IPR057326">
    <property type="entry name" value="KR_dom"/>
</dbReference>
<dbReference type="OrthoDB" id="329835at2759"/>
<dbReference type="SMART" id="SM00823">
    <property type="entry name" value="PKS_PP"/>
    <property type="match status" value="1"/>
</dbReference>
<dbReference type="Gene3D" id="3.90.180.10">
    <property type="entry name" value="Medium-chain alcohol dehydrogenases, catalytic domain"/>
    <property type="match status" value="1"/>
</dbReference>
<dbReference type="Gene3D" id="3.40.50.150">
    <property type="entry name" value="Vaccinia Virus protein VP39"/>
    <property type="match status" value="1"/>
</dbReference>
<dbReference type="Pfam" id="PF23297">
    <property type="entry name" value="ACP_SdgA_C"/>
    <property type="match status" value="1"/>
</dbReference>
<dbReference type="SMART" id="SM00822">
    <property type="entry name" value="PKS_KR"/>
    <property type="match status" value="1"/>
</dbReference>
<evidence type="ECO:0000256" key="4">
    <source>
        <dbReference type="ARBA" id="ARBA00022679"/>
    </source>
</evidence>
<evidence type="ECO:0000313" key="15">
    <source>
        <dbReference type="Proteomes" id="UP001152646"/>
    </source>
</evidence>
<feature type="region of interest" description="Disordered" evidence="10">
    <location>
        <begin position="488"/>
        <end position="511"/>
    </location>
</feature>
<keyword evidence="7" id="KW-0511">Multifunctional enzyme</keyword>
<dbReference type="Gene3D" id="3.40.50.720">
    <property type="entry name" value="NAD(P)-binding Rossmann-like Domain"/>
    <property type="match status" value="2"/>
</dbReference>
<keyword evidence="4" id="KW-0808">Transferase</keyword>
<protein>
    <recommendedName>
        <fullName evidence="16">Carrier domain-containing protein</fullName>
    </recommendedName>
</protein>
<dbReference type="SUPFAM" id="SSF47336">
    <property type="entry name" value="ACP-like"/>
    <property type="match status" value="1"/>
</dbReference>
<evidence type="ECO:0000313" key="14">
    <source>
        <dbReference type="EMBL" id="CAG8414568.1"/>
    </source>
</evidence>
<dbReference type="Pfam" id="PF14765">
    <property type="entry name" value="PS-DH"/>
    <property type="match status" value="1"/>
</dbReference>